<evidence type="ECO:0000256" key="1">
    <source>
        <dbReference type="SAM" id="Phobius"/>
    </source>
</evidence>
<keyword evidence="1" id="KW-0812">Transmembrane</keyword>
<feature type="transmembrane region" description="Helical" evidence="1">
    <location>
        <begin position="53"/>
        <end position="77"/>
    </location>
</feature>
<dbReference type="Proteomes" id="UP000182060">
    <property type="component" value="Chromosome"/>
</dbReference>
<feature type="transmembrane region" description="Helical" evidence="1">
    <location>
        <begin position="12"/>
        <end position="32"/>
    </location>
</feature>
<sequence>MPKISFSPSEWFVGIVVSALSYAVLFYINSWLTSGLIYSLGVNWIYLPAGLRLFITLIFGLPGAIGIALATFAISYFGALPQDLTLCIGTGLISGFAPYLARVLMLSNTQLAPDLSNLNLPKLVICILLYALLSTGLHQFWYATMALDGAGTPNHFLVMFIGDVFGSLLLISVIKYGLDLLRHFKQRAR</sequence>
<protein>
    <recommendedName>
        <fullName evidence="4">MASE1 domain-containing protein</fullName>
    </recommendedName>
</protein>
<dbReference type="RefSeq" id="WP_071538549.1">
    <property type="nucleotide sequence ID" value="NZ_CP015016.1"/>
</dbReference>
<feature type="transmembrane region" description="Helical" evidence="1">
    <location>
        <begin position="83"/>
        <end position="102"/>
    </location>
</feature>
<gene>
    <name evidence="2" type="ORF">AOC25_00955</name>
</gene>
<feature type="transmembrane region" description="Helical" evidence="1">
    <location>
        <begin position="156"/>
        <end position="178"/>
    </location>
</feature>
<organism evidence="2 3">
    <name type="scientific">Polynucleobacter asymbioticus</name>
    <dbReference type="NCBI Taxonomy" id="576611"/>
    <lineage>
        <taxon>Bacteria</taxon>
        <taxon>Pseudomonadati</taxon>
        <taxon>Pseudomonadota</taxon>
        <taxon>Betaproteobacteria</taxon>
        <taxon>Burkholderiales</taxon>
        <taxon>Burkholderiaceae</taxon>
        <taxon>Polynucleobacter</taxon>
    </lineage>
</organism>
<dbReference type="AlphaFoldDB" id="A0AAC9ISW6"/>
<proteinExistence type="predicted"/>
<dbReference type="EMBL" id="CP015017">
    <property type="protein sequence ID" value="APC00292.1"/>
    <property type="molecule type" value="Genomic_DNA"/>
</dbReference>
<name>A0AAC9ISW6_9BURK</name>
<keyword evidence="1" id="KW-0472">Membrane</keyword>
<evidence type="ECO:0000313" key="3">
    <source>
        <dbReference type="Proteomes" id="UP000182060"/>
    </source>
</evidence>
<accession>A0AAC9ISW6</accession>
<keyword evidence="1" id="KW-1133">Transmembrane helix</keyword>
<evidence type="ECO:0000313" key="2">
    <source>
        <dbReference type="EMBL" id="APC00292.1"/>
    </source>
</evidence>
<feature type="transmembrane region" description="Helical" evidence="1">
    <location>
        <begin position="123"/>
        <end position="144"/>
    </location>
</feature>
<evidence type="ECO:0008006" key="4">
    <source>
        <dbReference type="Google" id="ProtNLM"/>
    </source>
</evidence>
<reference evidence="2" key="1">
    <citation type="journal article" date="2017" name="Appl. Environ. Microbiol.">
        <title>Microdiversification of a pelagic Polynucleobacter species is mainly driven by acquisition of genomic islands from a partially interspecific gene pool.</title>
        <authorList>
            <person name="Hoetzinger M."/>
            <person name="Hahn M.W."/>
            <person name="Jezberova J."/>
            <person name="Schmidt J."/>
            <person name="Koll U."/>
        </authorList>
    </citation>
    <scope>NUCLEOTIDE SEQUENCE</scope>
    <source>
        <strain evidence="2">MWH-RechtKol4</strain>
    </source>
</reference>